<feature type="chain" id="PRO_5008599981" evidence="1">
    <location>
        <begin position="28"/>
        <end position="142"/>
    </location>
</feature>
<reference evidence="2 3" key="1">
    <citation type="submission" date="2015-09" db="EMBL/GenBank/DDBJ databases">
        <title>Whole genome shotgun sequence assembly of Aphanizomenon flos-aquae UKL13.</title>
        <authorList>
            <person name="Driscoll C."/>
        </authorList>
    </citation>
    <scope>NUCLEOTIDE SEQUENCE [LARGE SCALE GENOMIC DNA]</scope>
    <source>
        <strain evidence="2">MDT13</strain>
    </source>
</reference>
<gene>
    <name evidence="2" type="ORF">AN481_15755</name>
</gene>
<evidence type="ECO:0000313" key="2">
    <source>
        <dbReference type="EMBL" id="OBQ22243.1"/>
    </source>
</evidence>
<feature type="signal peptide" evidence="1">
    <location>
        <begin position="1"/>
        <end position="27"/>
    </location>
</feature>
<proteinExistence type="predicted"/>
<dbReference type="STRING" id="1803587.GCA_001593825_02276"/>
<dbReference type="EMBL" id="LJOY01000063">
    <property type="protein sequence ID" value="OBQ22243.1"/>
    <property type="molecule type" value="Genomic_DNA"/>
</dbReference>
<organism evidence="2 3">
    <name type="scientific">Aphanizomenon flos-aquae LD13</name>
    <dbReference type="NCBI Taxonomy" id="1710894"/>
    <lineage>
        <taxon>Bacteria</taxon>
        <taxon>Bacillati</taxon>
        <taxon>Cyanobacteriota</taxon>
        <taxon>Cyanophyceae</taxon>
        <taxon>Nostocales</taxon>
        <taxon>Aphanizomenonaceae</taxon>
        <taxon>Aphanizomenon</taxon>
    </lineage>
</organism>
<evidence type="ECO:0000313" key="3">
    <source>
        <dbReference type="Proteomes" id="UP000092382"/>
    </source>
</evidence>
<evidence type="ECO:0000256" key="1">
    <source>
        <dbReference type="SAM" id="SignalP"/>
    </source>
</evidence>
<name>A0A1B7VPB6_APHFL</name>
<comment type="caution">
    <text evidence="2">The sequence shown here is derived from an EMBL/GenBank/DDBJ whole genome shotgun (WGS) entry which is preliminary data.</text>
</comment>
<sequence length="142" mass="15875">MKVKFAISATLLTTLLLTPINSNVTLAGTCASHCGLAPLHFTPGKYIRVQVVNHSYGDVKLEQLPEIRKTTLKPGGKFQFDLSGEELDNFSLMFWDHQGRYIKCVVSKPNLTTLVLEIRPHSRDYPGDRSVYIRSDGKVSIL</sequence>
<dbReference type="Proteomes" id="UP000092382">
    <property type="component" value="Unassembled WGS sequence"/>
</dbReference>
<keyword evidence="1" id="KW-0732">Signal</keyword>
<protein>
    <submittedName>
        <fullName evidence="2">Uncharacterized protein</fullName>
    </submittedName>
</protein>
<accession>A0A1B7VPB6</accession>
<dbReference type="PATRIC" id="fig|1710894.3.peg.1724"/>
<dbReference type="AlphaFoldDB" id="A0A1B7VPB6"/>